<dbReference type="RefSeq" id="WP_189219158.1">
    <property type="nucleotide sequence ID" value="NZ_BMQK01000013.1"/>
</dbReference>
<comment type="caution">
    <text evidence="1">The sequence shown here is derived from an EMBL/GenBank/DDBJ whole genome shotgun (WGS) entry which is preliminary data.</text>
</comment>
<reference evidence="1" key="1">
    <citation type="journal article" date="2014" name="Int. J. Syst. Evol. Microbiol.">
        <title>Complete genome sequence of Corynebacterium casei LMG S-19264T (=DSM 44701T), isolated from a smear-ripened cheese.</title>
        <authorList>
            <consortium name="US DOE Joint Genome Institute (JGI-PGF)"/>
            <person name="Walter F."/>
            <person name="Albersmeier A."/>
            <person name="Kalinowski J."/>
            <person name="Ruckert C."/>
        </authorList>
    </citation>
    <scope>NUCLEOTIDE SEQUENCE</scope>
    <source>
        <strain evidence="1">JCM 3131</strain>
    </source>
</reference>
<dbReference type="EMBL" id="BMQK01000013">
    <property type="protein sequence ID" value="GGQ74991.1"/>
    <property type="molecule type" value="Genomic_DNA"/>
</dbReference>
<proteinExistence type="predicted"/>
<name>A0A918EX68_9ACTN</name>
<evidence type="ECO:0000313" key="1">
    <source>
        <dbReference type="EMBL" id="GGQ74991.1"/>
    </source>
</evidence>
<sequence length="54" mass="6136">MSRLAVEFEVVIAFCAARILVRQVQGLLVDIGNAIRAWRSVRDALRDEQEEHQG</sequence>
<keyword evidence="2" id="KW-1185">Reference proteome</keyword>
<reference evidence="1" key="2">
    <citation type="submission" date="2020-09" db="EMBL/GenBank/DDBJ databases">
        <authorList>
            <person name="Sun Q."/>
            <person name="Ohkuma M."/>
        </authorList>
    </citation>
    <scope>NUCLEOTIDE SEQUENCE</scope>
    <source>
        <strain evidence="1">JCM 3131</strain>
    </source>
</reference>
<gene>
    <name evidence="1" type="ORF">GCM10010145_50890</name>
</gene>
<evidence type="ECO:0000313" key="2">
    <source>
        <dbReference type="Proteomes" id="UP000620156"/>
    </source>
</evidence>
<dbReference type="AlphaFoldDB" id="A0A918EX68"/>
<protein>
    <submittedName>
        <fullName evidence="1">Uncharacterized protein</fullName>
    </submittedName>
</protein>
<dbReference type="Proteomes" id="UP000620156">
    <property type="component" value="Unassembled WGS sequence"/>
</dbReference>
<accession>A0A918EX68</accession>
<organism evidence="1 2">
    <name type="scientific">Streptomyces ruber</name>
    <dbReference type="NCBI Taxonomy" id="83378"/>
    <lineage>
        <taxon>Bacteria</taxon>
        <taxon>Bacillati</taxon>
        <taxon>Actinomycetota</taxon>
        <taxon>Actinomycetes</taxon>
        <taxon>Kitasatosporales</taxon>
        <taxon>Streptomycetaceae</taxon>
        <taxon>Streptomyces</taxon>
    </lineage>
</organism>